<evidence type="ECO:0000313" key="1">
    <source>
        <dbReference type="EMBL" id="CAG8692054.1"/>
    </source>
</evidence>
<name>A0A9N9ERS4_9GLOM</name>
<gene>
    <name evidence="1" type="ORF">DERYTH_LOCUS12445</name>
</gene>
<keyword evidence="2" id="KW-1185">Reference proteome</keyword>
<accession>A0A9N9ERS4</accession>
<evidence type="ECO:0000313" key="2">
    <source>
        <dbReference type="Proteomes" id="UP000789405"/>
    </source>
</evidence>
<sequence>MSHEFLDLVKFLPVIPSIDLQGSRNKHTHYWIGHVKSVIAFFMNADDNMRHTLNSLRKDVGKKYKEAQDYEEWVSNLRQTYLSELFSRFQLKLMKELYSKYKKIMNIEILNTKVQNFLIQSWEQYKTEISQIVQRMDEESTIKERQIKIIKRTHGSVKTFNYVSKLRKSNRHHSSTIISFGISKPSLHHKRTNLAYASWPTINDSSNGTLKNNLKVSETDGDDESTERKVVVKDLKWRSKT</sequence>
<dbReference type="Proteomes" id="UP000789405">
    <property type="component" value="Unassembled WGS sequence"/>
</dbReference>
<reference evidence="1" key="1">
    <citation type="submission" date="2021-06" db="EMBL/GenBank/DDBJ databases">
        <authorList>
            <person name="Kallberg Y."/>
            <person name="Tangrot J."/>
            <person name="Rosling A."/>
        </authorList>
    </citation>
    <scope>NUCLEOTIDE SEQUENCE</scope>
    <source>
        <strain evidence="1">MA453B</strain>
    </source>
</reference>
<protein>
    <submittedName>
        <fullName evidence="1">10708_t:CDS:1</fullName>
    </submittedName>
</protein>
<dbReference type="EMBL" id="CAJVPY010008142">
    <property type="protein sequence ID" value="CAG8692054.1"/>
    <property type="molecule type" value="Genomic_DNA"/>
</dbReference>
<organism evidence="1 2">
    <name type="scientific">Dentiscutata erythropus</name>
    <dbReference type="NCBI Taxonomy" id="1348616"/>
    <lineage>
        <taxon>Eukaryota</taxon>
        <taxon>Fungi</taxon>
        <taxon>Fungi incertae sedis</taxon>
        <taxon>Mucoromycota</taxon>
        <taxon>Glomeromycotina</taxon>
        <taxon>Glomeromycetes</taxon>
        <taxon>Diversisporales</taxon>
        <taxon>Gigasporaceae</taxon>
        <taxon>Dentiscutata</taxon>
    </lineage>
</organism>
<proteinExistence type="predicted"/>
<dbReference type="AlphaFoldDB" id="A0A9N9ERS4"/>
<comment type="caution">
    <text evidence="1">The sequence shown here is derived from an EMBL/GenBank/DDBJ whole genome shotgun (WGS) entry which is preliminary data.</text>
</comment>
<feature type="non-terminal residue" evidence="1">
    <location>
        <position position="241"/>
    </location>
</feature>